<evidence type="ECO:0000256" key="4">
    <source>
        <dbReference type="ARBA" id="ARBA00022777"/>
    </source>
</evidence>
<dbReference type="SUPFAM" id="SSF55890">
    <property type="entry name" value="Sporulation response regulatory protein Spo0B"/>
    <property type="match status" value="1"/>
</dbReference>
<evidence type="ECO:0000256" key="5">
    <source>
        <dbReference type="ARBA" id="ARBA00022840"/>
    </source>
</evidence>
<keyword evidence="2" id="KW-0808">Transferase</keyword>
<keyword evidence="10" id="KW-1185">Reference proteome</keyword>
<dbReference type="PANTHER" id="PTHR40448">
    <property type="entry name" value="TWO-COMPONENT SENSOR HISTIDINE KINASE"/>
    <property type="match status" value="1"/>
</dbReference>
<dbReference type="GO" id="GO:0005524">
    <property type="term" value="F:ATP binding"/>
    <property type="evidence" value="ECO:0007669"/>
    <property type="project" value="UniProtKB-KW"/>
</dbReference>
<organism evidence="9 10">
    <name type="scientific">Peribacillus asahii</name>
    <dbReference type="NCBI Taxonomy" id="228899"/>
    <lineage>
        <taxon>Bacteria</taxon>
        <taxon>Bacillati</taxon>
        <taxon>Bacillota</taxon>
        <taxon>Bacilli</taxon>
        <taxon>Bacillales</taxon>
        <taxon>Bacillaceae</taxon>
        <taxon>Peribacillus</taxon>
    </lineage>
</organism>
<dbReference type="InterPro" id="IPR036890">
    <property type="entry name" value="HATPase_C_sf"/>
</dbReference>
<keyword evidence="7" id="KW-0472">Membrane</keyword>
<evidence type="ECO:0000259" key="8">
    <source>
        <dbReference type="PROSITE" id="PS50109"/>
    </source>
</evidence>
<keyword evidence="6" id="KW-0902">Two-component regulatory system</keyword>
<dbReference type="InterPro" id="IPR003594">
    <property type="entry name" value="HATPase_dom"/>
</dbReference>
<dbReference type="SMART" id="SM00387">
    <property type="entry name" value="HATPase_c"/>
    <property type="match status" value="1"/>
</dbReference>
<evidence type="ECO:0000256" key="6">
    <source>
        <dbReference type="ARBA" id="ARBA00023012"/>
    </source>
</evidence>
<dbReference type="PANTHER" id="PTHR40448:SF1">
    <property type="entry name" value="TWO-COMPONENT SENSOR HISTIDINE KINASE"/>
    <property type="match status" value="1"/>
</dbReference>
<evidence type="ECO:0000256" key="1">
    <source>
        <dbReference type="ARBA" id="ARBA00022553"/>
    </source>
</evidence>
<dbReference type="SUPFAM" id="SSF55874">
    <property type="entry name" value="ATPase domain of HSP90 chaperone/DNA topoisomerase II/histidine kinase"/>
    <property type="match status" value="1"/>
</dbReference>
<keyword evidence="4" id="KW-0418">Kinase</keyword>
<evidence type="ECO:0000256" key="3">
    <source>
        <dbReference type="ARBA" id="ARBA00022741"/>
    </source>
</evidence>
<dbReference type="SUPFAM" id="SSF103190">
    <property type="entry name" value="Sensory domain-like"/>
    <property type="match status" value="1"/>
</dbReference>
<evidence type="ECO:0000256" key="7">
    <source>
        <dbReference type="SAM" id="Phobius"/>
    </source>
</evidence>
<dbReference type="InterPro" id="IPR016120">
    <property type="entry name" value="Sig_transdc_His_kin_SpoOB"/>
</dbReference>
<keyword evidence="7" id="KW-1133">Transmembrane helix</keyword>
<dbReference type="InterPro" id="IPR005467">
    <property type="entry name" value="His_kinase_dom"/>
</dbReference>
<evidence type="ECO:0000256" key="2">
    <source>
        <dbReference type="ARBA" id="ARBA00022679"/>
    </source>
</evidence>
<dbReference type="GO" id="GO:0000155">
    <property type="term" value="F:phosphorelay sensor kinase activity"/>
    <property type="evidence" value="ECO:0007669"/>
    <property type="project" value="InterPro"/>
</dbReference>
<dbReference type="Pfam" id="PF14689">
    <property type="entry name" value="SPOB_a"/>
    <property type="match status" value="1"/>
</dbReference>
<protein>
    <submittedName>
        <fullName evidence="9">GHKL domain-containing protein</fullName>
    </submittedName>
</protein>
<feature type="domain" description="Histidine kinase" evidence="8">
    <location>
        <begin position="329"/>
        <end position="435"/>
    </location>
</feature>
<dbReference type="Proteomes" id="UP000266016">
    <property type="component" value="Unassembled WGS sequence"/>
</dbReference>
<feature type="transmembrane region" description="Helical" evidence="7">
    <location>
        <begin position="192"/>
        <end position="212"/>
    </location>
</feature>
<keyword evidence="7" id="KW-0812">Transmembrane</keyword>
<dbReference type="Gene3D" id="3.30.565.10">
    <property type="entry name" value="Histidine kinase-like ATPase, C-terminal domain"/>
    <property type="match status" value="1"/>
</dbReference>
<accession>A0A398B9X9</accession>
<evidence type="ECO:0000313" key="9">
    <source>
        <dbReference type="EMBL" id="RID84516.1"/>
    </source>
</evidence>
<dbReference type="Gene3D" id="1.10.287.130">
    <property type="match status" value="1"/>
</dbReference>
<comment type="caution">
    <text evidence="9">The sequence shown here is derived from an EMBL/GenBank/DDBJ whole genome shotgun (WGS) entry which is preliminary data.</text>
</comment>
<dbReference type="GO" id="GO:0042802">
    <property type="term" value="F:identical protein binding"/>
    <property type="evidence" value="ECO:0007669"/>
    <property type="project" value="TreeGrafter"/>
</dbReference>
<keyword evidence="5" id="KW-0067">ATP-binding</keyword>
<keyword evidence="3" id="KW-0547">Nucleotide-binding</keyword>
<dbReference type="InterPro" id="IPR029151">
    <property type="entry name" value="Sensor-like_sf"/>
</dbReference>
<reference evidence="9 10" key="1">
    <citation type="submission" date="2018-08" db="EMBL/GenBank/DDBJ databases">
        <title>Bacillus jemisoniae sp. nov., Bacillus chryseoplanitiae sp. nov., Bacillus resnikiae sp. nov., and Bacillus frankliniae sp. nov., isolated from Viking spacecraft and associated surfaces.</title>
        <authorList>
            <person name="Seuylemezian A."/>
            <person name="Vaishampayan P."/>
        </authorList>
    </citation>
    <scope>NUCLEOTIDE SEQUENCE [LARGE SCALE GENOMIC DNA]</scope>
    <source>
        <strain evidence="9 10">MA001</strain>
    </source>
</reference>
<name>A0A398B9X9_9BACI</name>
<evidence type="ECO:0000313" key="10">
    <source>
        <dbReference type="Proteomes" id="UP000266016"/>
    </source>
</evidence>
<dbReference type="CDD" id="cd18773">
    <property type="entry name" value="PDC1_HK_sensor"/>
    <property type="match status" value="1"/>
</dbReference>
<dbReference type="AlphaFoldDB" id="A0A398B9X9"/>
<sequence>MKVNKIKLIWVLSVFLLFFFISVNIFTSYVKIKKTVEESIANQSLEAAKSIAASMDVEAYKQFLLNPTKTKEYWETRKYLNDAREKIGSLYVYTLVVDNPKVSTAMIMGMPKEAAESYPIGETCTLPEEQVKRAYEGKTYVTGVLRDSKYGDYLSVGAPIKDHEGKIIGYLGIDISADTLNSIENKVLKNSIFNLAFNAVFVLIVLGSFFIIQRWYQRETTKEIEDTEDTYQTEIRTLISSVQSLRHDFTNHIQVLHGLLKLGKTEKALGYLSSLVKEVRSIESLKIDIDNPGLSVLFQTKKLFAENHNIDINFAVSNAAFDTIKTIDLIKILSNLIDNAIDAAIVIPESERKINIVCKDNSTYYLFEITNTGPKIIDKELIFKSGYSTKKKESGKIRGQGLFIVKEIVHKYDGRIVIESTETETTATVNIPIRKFTS</sequence>
<proteinExistence type="predicted"/>
<dbReference type="InterPro" id="IPR032834">
    <property type="entry name" value="NatK-like_C"/>
</dbReference>
<keyword evidence="1" id="KW-0597">Phosphoprotein</keyword>
<dbReference type="InterPro" id="IPR039506">
    <property type="entry name" value="SPOB_a"/>
</dbReference>
<gene>
    <name evidence="9" type="ORF">D1953_13410</name>
</gene>
<dbReference type="EMBL" id="QWVS01000024">
    <property type="protein sequence ID" value="RID84516.1"/>
    <property type="molecule type" value="Genomic_DNA"/>
</dbReference>
<dbReference type="PROSITE" id="PS50109">
    <property type="entry name" value="HIS_KIN"/>
    <property type="match status" value="1"/>
</dbReference>
<dbReference type="RefSeq" id="WP_119117708.1">
    <property type="nucleotide sequence ID" value="NZ_QWVS01000024.1"/>
</dbReference>
<dbReference type="Pfam" id="PF14501">
    <property type="entry name" value="HATPase_c_5"/>
    <property type="match status" value="1"/>
</dbReference>